<dbReference type="PANTHER" id="PTHR43189">
    <property type="entry name" value="ZINC-TYPE ALCOHOL DEHYDROGENASE-LIKE PROTEIN C1198.01-RELATED"/>
    <property type="match status" value="1"/>
</dbReference>
<feature type="domain" description="Alcohol dehydrogenase-like N-terminal" evidence="3">
    <location>
        <begin position="22"/>
        <end position="136"/>
    </location>
</feature>
<evidence type="ECO:0000313" key="5">
    <source>
        <dbReference type="Proteomes" id="UP000271573"/>
    </source>
</evidence>
<dbReference type="GO" id="GO:0016491">
    <property type="term" value="F:oxidoreductase activity"/>
    <property type="evidence" value="ECO:0007669"/>
    <property type="project" value="UniProtKB-KW"/>
</dbReference>
<reference evidence="4 5" key="1">
    <citation type="submission" date="2018-11" db="EMBL/GenBank/DDBJ databases">
        <title>Complete genome sequence of Nocardioides baekrokdamisoli strain KCTC 39748.</title>
        <authorList>
            <person name="Kang S.W."/>
            <person name="Lee K.C."/>
            <person name="Kim K.K."/>
            <person name="Kim J.S."/>
            <person name="Kim D.S."/>
            <person name="Ko S.H."/>
            <person name="Yang S.H."/>
            <person name="Shin Y.K."/>
            <person name="Lee J.S."/>
        </authorList>
    </citation>
    <scope>NUCLEOTIDE SEQUENCE [LARGE SCALE GENOMIC DNA]</scope>
    <source>
        <strain evidence="4 5">KCTC 39748</strain>
    </source>
</reference>
<dbReference type="InterPro" id="IPR036291">
    <property type="entry name" value="NAD(P)-bd_dom_sf"/>
</dbReference>
<dbReference type="Gene3D" id="3.90.180.10">
    <property type="entry name" value="Medium-chain alcohol dehydrogenases, catalytic domain"/>
    <property type="match status" value="1"/>
</dbReference>
<keyword evidence="1" id="KW-0560">Oxidoreductase</keyword>
<dbReference type="InterPro" id="IPR013154">
    <property type="entry name" value="ADH-like_N"/>
</dbReference>
<gene>
    <name evidence="4" type="ORF">Back2_03980</name>
</gene>
<dbReference type="InterPro" id="IPR011032">
    <property type="entry name" value="GroES-like_sf"/>
</dbReference>
<evidence type="ECO:0000259" key="3">
    <source>
        <dbReference type="Pfam" id="PF08240"/>
    </source>
</evidence>
<dbReference type="Pfam" id="PF00107">
    <property type="entry name" value="ADH_zinc_N"/>
    <property type="match status" value="1"/>
</dbReference>
<dbReference type="SUPFAM" id="SSF50129">
    <property type="entry name" value="GroES-like"/>
    <property type="match status" value="1"/>
</dbReference>
<dbReference type="CDD" id="cd08262">
    <property type="entry name" value="Zn_ADH8"/>
    <property type="match status" value="1"/>
</dbReference>
<keyword evidence="5" id="KW-1185">Reference proteome</keyword>
<sequence length="386" mass="41844">MRAVVCHQSELTVENLPDPVPGRGQILVRTLRAGICGSDLHMRHHSDEMAELMAQVGYDTGIRPEQHVVMGHEFVAEVVAYGPGCRKPWKPGTRVVSVPMTRDEDGVHMIGYDEASPGAYGDLFLVHEDFTFEVPDSVSTDDAAFTEPLAVGWHAVRRGQVGRGQSAVVIGCGPIGLAVILMLKAQGVRHVVASDFSPARRDLARECGADIVVDPRDSSPWDHIKVPAAMRSVPELADWGFAAMSKVRRVPMLPWERLIRVGELAGASPSGPVVFECVGVPGVLSEIIDAVPMRSRVVVVGVCMQPDTYRPAMAIQKETELRYVFAYDPGEFADTLRMLAAKKVDPRPLHTATVGLDGVAAAFDALRDPERHAKILVDPTLSGAEL</sequence>
<dbReference type="EMBL" id="AP019307">
    <property type="protein sequence ID" value="BBH16111.1"/>
    <property type="molecule type" value="Genomic_DNA"/>
</dbReference>
<accession>A0A3G9IR53</accession>
<feature type="domain" description="Alcohol dehydrogenase-like C-terminal" evidence="2">
    <location>
        <begin position="174"/>
        <end position="219"/>
    </location>
</feature>
<dbReference type="AlphaFoldDB" id="A0A3G9IR53"/>
<name>A0A3G9IR53_9ACTN</name>
<evidence type="ECO:0000259" key="2">
    <source>
        <dbReference type="Pfam" id="PF00107"/>
    </source>
</evidence>
<dbReference type="PANTHER" id="PTHR43189:SF1">
    <property type="entry name" value="ZINC-TYPE ALCOHOL DEHYDROGENASE-LIKE PROTEIN C1198.01"/>
    <property type="match status" value="1"/>
</dbReference>
<dbReference type="RefSeq" id="WP_125566289.1">
    <property type="nucleotide sequence ID" value="NZ_AP019307.1"/>
</dbReference>
<protein>
    <submittedName>
        <fullName evidence="4">Dehydrogenase</fullName>
    </submittedName>
</protein>
<dbReference type="KEGG" id="nbe:Back2_03980"/>
<proteinExistence type="predicted"/>
<dbReference type="Proteomes" id="UP000271573">
    <property type="component" value="Chromosome"/>
</dbReference>
<dbReference type="InterPro" id="IPR013149">
    <property type="entry name" value="ADH-like_C"/>
</dbReference>
<dbReference type="Gene3D" id="3.40.50.720">
    <property type="entry name" value="NAD(P)-binding Rossmann-like Domain"/>
    <property type="match status" value="1"/>
</dbReference>
<evidence type="ECO:0000256" key="1">
    <source>
        <dbReference type="ARBA" id="ARBA00023002"/>
    </source>
</evidence>
<dbReference type="SUPFAM" id="SSF51735">
    <property type="entry name" value="NAD(P)-binding Rossmann-fold domains"/>
    <property type="match status" value="1"/>
</dbReference>
<evidence type="ECO:0000313" key="4">
    <source>
        <dbReference type="EMBL" id="BBH16111.1"/>
    </source>
</evidence>
<dbReference type="Pfam" id="PF08240">
    <property type="entry name" value="ADH_N"/>
    <property type="match status" value="1"/>
</dbReference>
<dbReference type="OrthoDB" id="9797931at2"/>
<organism evidence="4 5">
    <name type="scientific">Nocardioides baekrokdamisoli</name>
    <dbReference type="NCBI Taxonomy" id="1804624"/>
    <lineage>
        <taxon>Bacteria</taxon>
        <taxon>Bacillati</taxon>
        <taxon>Actinomycetota</taxon>
        <taxon>Actinomycetes</taxon>
        <taxon>Propionibacteriales</taxon>
        <taxon>Nocardioidaceae</taxon>
        <taxon>Nocardioides</taxon>
    </lineage>
</organism>